<comment type="caution">
    <text evidence="1">The sequence shown here is derived from an EMBL/GenBank/DDBJ whole genome shotgun (WGS) entry which is preliminary data.</text>
</comment>
<name>A0A1S1RLC5_9ACTN</name>
<evidence type="ECO:0000313" key="2">
    <source>
        <dbReference type="Proteomes" id="UP000179627"/>
    </source>
</evidence>
<dbReference type="AlphaFoldDB" id="A0A1S1RLC5"/>
<evidence type="ECO:0000313" key="1">
    <source>
        <dbReference type="EMBL" id="OHV46195.1"/>
    </source>
</evidence>
<dbReference type="OrthoDB" id="341912at2"/>
<dbReference type="CDD" id="cd06558">
    <property type="entry name" value="crotonase-like"/>
    <property type="match status" value="1"/>
</dbReference>
<dbReference type="GO" id="GO:0003824">
    <property type="term" value="F:catalytic activity"/>
    <property type="evidence" value="ECO:0007669"/>
    <property type="project" value="UniProtKB-ARBA"/>
</dbReference>
<reference evidence="2" key="1">
    <citation type="submission" date="2016-07" db="EMBL/GenBank/DDBJ databases">
        <title>Sequence Frankia sp. strain CcI1.17.</title>
        <authorList>
            <person name="Ghodhbane-Gtari F."/>
            <person name="Swanson E."/>
            <person name="Gueddou A."/>
            <person name="Morris K."/>
            <person name="Hezbri K."/>
            <person name="Ktari A."/>
            <person name="Nouioui I."/>
            <person name="Abebe-Akele F."/>
            <person name="Simpson S."/>
            <person name="Thomas K."/>
            <person name="Gtari M."/>
            <person name="Tisa L.S."/>
            <person name="Hurst S."/>
        </authorList>
    </citation>
    <scope>NUCLEOTIDE SEQUENCE [LARGE SCALE GENOMIC DNA]</scope>
    <source>
        <strain evidence="2">Cc1.17</strain>
    </source>
</reference>
<dbReference type="Proteomes" id="UP000179627">
    <property type="component" value="Unassembled WGS sequence"/>
</dbReference>
<dbReference type="SUPFAM" id="SSF52096">
    <property type="entry name" value="ClpP/crotonase"/>
    <property type="match status" value="1"/>
</dbReference>
<dbReference type="PANTHER" id="PTHR43459:SF1">
    <property type="entry name" value="EG:BACN32G11.4 PROTEIN"/>
    <property type="match status" value="1"/>
</dbReference>
<accession>A0A1S1RLC5</accession>
<organism evidence="1 2">
    <name type="scientific">Parafrankia colletiae</name>
    <dbReference type="NCBI Taxonomy" id="573497"/>
    <lineage>
        <taxon>Bacteria</taxon>
        <taxon>Bacillati</taxon>
        <taxon>Actinomycetota</taxon>
        <taxon>Actinomycetes</taxon>
        <taxon>Frankiales</taxon>
        <taxon>Frankiaceae</taxon>
        <taxon>Parafrankia</taxon>
    </lineage>
</organism>
<protein>
    <submittedName>
        <fullName evidence="1">Enoyl-CoA hydratase</fullName>
    </submittedName>
</protein>
<dbReference type="RefSeq" id="WP_071081746.1">
    <property type="nucleotide sequence ID" value="NZ_MBLM01000002.1"/>
</dbReference>
<dbReference type="PANTHER" id="PTHR43459">
    <property type="entry name" value="ENOYL-COA HYDRATASE"/>
    <property type="match status" value="1"/>
</dbReference>
<dbReference type="EMBL" id="MBLM01000002">
    <property type="protein sequence ID" value="OHV46195.1"/>
    <property type="molecule type" value="Genomic_DNA"/>
</dbReference>
<dbReference type="InterPro" id="IPR029045">
    <property type="entry name" value="ClpP/crotonase-like_dom_sf"/>
</dbReference>
<proteinExistence type="predicted"/>
<sequence>MSVPAAAASAAAAVGLVVEVAGPCISFTLRDGSTVGGSGARSGSPDLAAAMEDCLRGLPGDVRIVLVHDLHHLREHHDSGEFGRWSRVARRLSERADLLSVALLTGRTSGLGLALALACDLRVMADDAALCLADTRAGRVPALGTASALVGAVGYANALWLCLTGEPVTATEAARLGLAARVVPAHELDAEADRLATHLLAGPRDAATETKALLAGVAARSGPAAVRQREAETDALTRLLGTPARNAG</sequence>
<dbReference type="Pfam" id="PF00378">
    <property type="entry name" value="ECH_1"/>
    <property type="match status" value="1"/>
</dbReference>
<gene>
    <name evidence="1" type="ORF">CC117_00595</name>
</gene>
<keyword evidence="2" id="KW-1185">Reference proteome</keyword>
<dbReference type="Gene3D" id="3.90.226.10">
    <property type="entry name" value="2-enoyl-CoA Hydratase, Chain A, domain 1"/>
    <property type="match status" value="1"/>
</dbReference>
<dbReference type="InterPro" id="IPR001753">
    <property type="entry name" value="Enoyl-CoA_hydra/iso"/>
</dbReference>